<keyword evidence="2" id="KW-1185">Reference proteome</keyword>
<dbReference type="KEGG" id="qsa:O6P43_001362"/>
<dbReference type="Proteomes" id="UP001163823">
    <property type="component" value="Chromosome 1"/>
</dbReference>
<evidence type="ECO:0000313" key="1">
    <source>
        <dbReference type="EMBL" id="KAJ7982215.1"/>
    </source>
</evidence>
<gene>
    <name evidence="1" type="ORF">O6P43_001362</name>
</gene>
<dbReference type="PANTHER" id="PTHR37261:SF1">
    <property type="entry name" value="40S RIBOSOMAL PROTEIN S27"/>
    <property type="match status" value="1"/>
</dbReference>
<organism evidence="1 2">
    <name type="scientific">Quillaja saponaria</name>
    <name type="common">Soap bark tree</name>
    <dbReference type="NCBI Taxonomy" id="32244"/>
    <lineage>
        <taxon>Eukaryota</taxon>
        <taxon>Viridiplantae</taxon>
        <taxon>Streptophyta</taxon>
        <taxon>Embryophyta</taxon>
        <taxon>Tracheophyta</taxon>
        <taxon>Spermatophyta</taxon>
        <taxon>Magnoliopsida</taxon>
        <taxon>eudicotyledons</taxon>
        <taxon>Gunneridae</taxon>
        <taxon>Pentapetalae</taxon>
        <taxon>rosids</taxon>
        <taxon>fabids</taxon>
        <taxon>Fabales</taxon>
        <taxon>Quillajaceae</taxon>
        <taxon>Quillaja</taxon>
    </lineage>
</organism>
<protein>
    <submittedName>
        <fullName evidence="1">Exosome complex component Rrp41 like</fullName>
    </submittedName>
</protein>
<sequence>MFDSVNTTVLLPSLVVKAPEFPSGDDKEECHGLGIMNSTNDKRRQAMSIDDALASALAGFISSDSVQSQKYTQALTVKAPEFSNEDVHEDKCASPRIQRKLSGQDCIGEKGCEDMGLKVTVVDKDENGDVRCGISNNLFAHRSDIPNQLLQNQTDDSSDISPGVDFDIPLMDVKFISQKDDHSKPSIESLFGDMPETKVLTPPGNENDDYLTISKQYNLTSVDDEEPVNLASNSHVSLDLDYCKLIDVLVNFEEENLPEYHLNNSHEMLTSSLI</sequence>
<reference evidence="1 2" key="1">
    <citation type="journal article" date="2023" name="Science">
        <title>Elucidation of the pathway for biosynthesis of saponin adjuvants from the soapbark tree.</title>
        <authorList>
            <person name="Reed J."/>
            <person name="Orme A."/>
            <person name="El-Demerdash A."/>
            <person name="Owen C."/>
            <person name="Martin L.B.B."/>
            <person name="Misra R.C."/>
            <person name="Kikuchi S."/>
            <person name="Rejzek M."/>
            <person name="Martin A.C."/>
            <person name="Harkess A."/>
            <person name="Leebens-Mack J."/>
            <person name="Louveau T."/>
            <person name="Stephenson M.J."/>
            <person name="Osbourn A."/>
        </authorList>
    </citation>
    <scope>NUCLEOTIDE SEQUENCE [LARGE SCALE GENOMIC DNA]</scope>
    <source>
        <strain evidence="1">S10</strain>
    </source>
</reference>
<evidence type="ECO:0000313" key="2">
    <source>
        <dbReference type="Proteomes" id="UP001163823"/>
    </source>
</evidence>
<dbReference type="EMBL" id="JARAOO010000001">
    <property type="protein sequence ID" value="KAJ7982215.1"/>
    <property type="molecule type" value="Genomic_DNA"/>
</dbReference>
<dbReference type="PANTHER" id="PTHR37261">
    <property type="entry name" value="40S RIBOSOMAL PROTEIN S27"/>
    <property type="match status" value="1"/>
</dbReference>
<name>A0AAD7QIN0_QUISA</name>
<proteinExistence type="predicted"/>
<dbReference type="AlphaFoldDB" id="A0AAD7QIN0"/>
<accession>A0AAD7QIN0</accession>
<comment type="caution">
    <text evidence="1">The sequence shown here is derived from an EMBL/GenBank/DDBJ whole genome shotgun (WGS) entry which is preliminary data.</text>
</comment>